<evidence type="ECO:0000313" key="2">
    <source>
        <dbReference type="EMBL" id="VAX29720.1"/>
    </source>
</evidence>
<gene>
    <name evidence="2" type="ORF">MNBD_NITROSPINAE05-573</name>
</gene>
<feature type="domain" description="ParB-like N-terminal" evidence="1">
    <location>
        <begin position="34"/>
        <end position="121"/>
    </location>
</feature>
<accession>A0A3B1D405</accession>
<dbReference type="PANTHER" id="PTHR33375:SF1">
    <property type="entry name" value="CHROMOSOME-PARTITIONING PROTEIN PARB-RELATED"/>
    <property type="match status" value="1"/>
</dbReference>
<sequence>MKSIAYKFVQVALTKIDSEDRLTDFSLLAGGADYSRRAARSGLSSSSSRSSTLDSLQDSIDVIGILHPVVLMKSGDGYKIICGHRRVAIGQTLGQIEIPARVTESDLDPETLLALNLMENRAHRSYSDIEKGRILHKLVQAGVNEEMIIGKYMPIVGLERSKKLFQEFSRVADFATGLQLLLHEMNVPARVFCSLLKWSAPSQNIALKIFAALRPGVNKWRELIELAEEIAVIEKTSPGEILARAEIQTLIAQNGLEKHEKYDRVVQLLTPLRYPVLHDLRMKIARLIDQLSLGSRSKIRVHESFETDEIKIEIKGRDRKALIEEVERLENAVKSPAMEELLRLLKRLE</sequence>
<name>A0A3B1D405_9ZZZZ</name>
<dbReference type="Pfam" id="PF02195">
    <property type="entry name" value="ParB_N"/>
    <property type="match status" value="1"/>
</dbReference>
<proteinExistence type="predicted"/>
<dbReference type="InterPro" id="IPR050336">
    <property type="entry name" value="Chromosome_partition/occlusion"/>
</dbReference>
<dbReference type="GO" id="GO:0007059">
    <property type="term" value="P:chromosome segregation"/>
    <property type="evidence" value="ECO:0007669"/>
    <property type="project" value="TreeGrafter"/>
</dbReference>
<dbReference type="InterPro" id="IPR036086">
    <property type="entry name" value="ParB/Sulfiredoxin_sf"/>
</dbReference>
<dbReference type="GO" id="GO:0005694">
    <property type="term" value="C:chromosome"/>
    <property type="evidence" value="ECO:0007669"/>
    <property type="project" value="TreeGrafter"/>
</dbReference>
<dbReference type="Gene3D" id="3.90.1530.30">
    <property type="match status" value="1"/>
</dbReference>
<dbReference type="PANTHER" id="PTHR33375">
    <property type="entry name" value="CHROMOSOME-PARTITIONING PROTEIN PARB-RELATED"/>
    <property type="match status" value="1"/>
</dbReference>
<dbReference type="SMART" id="SM00470">
    <property type="entry name" value="ParB"/>
    <property type="match status" value="1"/>
</dbReference>
<dbReference type="EMBL" id="UOGG01000089">
    <property type="protein sequence ID" value="VAX29720.1"/>
    <property type="molecule type" value="Genomic_DNA"/>
</dbReference>
<evidence type="ECO:0000259" key="1">
    <source>
        <dbReference type="SMART" id="SM00470"/>
    </source>
</evidence>
<dbReference type="SUPFAM" id="SSF110849">
    <property type="entry name" value="ParB/Sulfiredoxin"/>
    <property type="match status" value="1"/>
</dbReference>
<protein>
    <recommendedName>
        <fullName evidence="1">ParB-like N-terminal domain-containing protein</fullName>
    </recommendedName>
</protein>
<organism evidence="2">
    <name type="scientific">hydrothermal vent metagenome</name>
    <dbReference type="NCBI Taxonomy" id="652676"/>
    <lineage>
        <taxon>unclassified sequences</taxon>
        <taxon>metagenomes</taxon>
        <taxon>ecological metagenomes</taxon>
    </lineage>
</organism>
<dbReference type="InterPro" id="IPR003115">
    <property type="entry name" value="ParB_N"/>
</dbReference>
<dbReference type="AlphaFoldDB" id="A0A3B1D405"/>
<reference evidence="2" key="1">
    <citation type="submission" date="2018-06" db="EMBL/GenBank/DDBJ databases">
        <authorList>
            <person name="Zhirakovskaya E."/>
        </authorList>
    </citation>
    <scope>NUCLEOTIDE SEQUENCE</scope>
</reference>